<dbReference type="EC" id="3.4.14.11" evidence="5"/>
<dbReference type="SUPFAM" id="SSF49785">
    <property type="entry name" value="Galactose-binding domain-like"/>
    <property type="match status" value="1"/>
</dbReference>
<proteinExistence type="inferred from homology"/>
<dbReference type="SUPFAM" id="SSF53474">
    <property type="entry name" value="alpha/beta-Hydrolases"/>
    <property type="match status" value="1"/>
</dbReference>
<dbReference type="Pfam" id="PF02129">
    <property type="entry name" value="Peptidase_S15"/>
    <property type="match status" value="1"/>
</dbReference>
<evidence type="ECO:0000256" key="1">
    <source>
        <dbReference type="ARBA" id="ARBA00000123"/>
    </source>
</evidence>
<dbReference type="GO" id="GO:0008239">
    <property type="term" value="F:dipeptidyl-peptidase activity"/>
    <property type="evidence" value="ECO:0007669"/>
    <property type="project" value="UniProtKB-EC"/>
</dbReference>
<accession>A0A0R1L2I8</accession>
<dbReference type="InterPro" id="IPR008252">
    <property type="entry name" value="Pept_S15_Xpro"/>
</dbReference>
<dbReference type="GO" id="GO:0004177">
    <property type="term" value="F:aminopeptidase activity"/>
    <property type="evidence" value="ECO:0007669"/>
    <property type="project" value="UniProtKB-KW"/>
</dbReference>
<keyword evidence="8" id="KW-0645">Protease</keyword>
<dbReference type="InterPro" id="IPR015251">
    <property type="entry name" value="PepX_N_dom"/>
</dbReference>
<name>A0A0R1L2I8_9LACO</name>
<dbReference type="InterPro" id="IPR029058">
    <property type="entry name" value="AB_hydrolase_fold"/>
</dbReference>
<keyword evidence="16" id="KW-1185">Reference proteome</keyword>
<dbReference type="Pfam" id="PF08530">
    <property type="entry name" value="PepX_C"/>
    <property type="match status" value="1"/>
</dbReference>
<evidence type="ECO:0000259" key="13">
    <source>
        <dbReference type="SMART" id="SM00939"/>
    </source>
</evidence>
<dbReference type="GO" id="GO:0006508">
    <property type="term" value="P:proteolysis"/>
    <property type="evidence" value="ECO:0007669"/>
    <property type="project" value="UniProtKB-KW"/>
</dbReference>
<evidence type="ECO:0000259" key="14">
    <source>
        <dbReference type="SMART" id="SM00940"/>
    </source>
</evidence>
<evidence type="ECO:0000256" key="11">
    <source>
        <dbReference type="ARBA" id="ARBA00030045"/>
    </source>
</evidence>
<keyword evidence="9" id="KW-0378">Hydrolase</keyword>
<dbReference type="Gene3D" id="2.60.120.260">
    <property type="entry name" value="Galactose-binding domain-like"/>
    <property type="match status" value="1"/>
</dbReference>
<dbReference type="InterPro" id="IPR008979">
    <property type="entry name" value="Galactose-bd-like_sf"/>
</dbReference>
<dbReference type="InterPro" id="IPR013736">
    <property type="entry name" value="Xaa-Pro_dipept_C"/>
</dbReference>
<dbReference type="SUPFAM" id="SSF81761">
    <property type="entry name" value="X-Prolyl dipeptidyl aminopeptidase PepX, N-terminal domain"/>
    <property type="match status" value="1"/>
</dbReference>
<evidence type="ECO:0000256" key="12">
    <source>
        <dbReference type="ARBA" id="ARBA00031951"/>
    </source>
</evidence>
<dbReference type="Pfam" id="PF09168">
    <property type="entry name" value="PepX_N"/>
    <property type="match status" value="1"/>
</dbReference>
<dbReference type="PRINTS" id="PR00923">
    <property type="entry name" value="LACTOPTASE"/>
</dbReference>
<evidence type="ECO:0000256" key="6">
    <source>
        <dbReference type="ARBA" id="ARBA00014682"/>
    </source>
</evidence>
<dbReference type="Proteomes" id="UP000051581">
    <property type="component" value="Unassembled WGS sequence"/>
</dbReference>
<evidence type="ECO:0000256" key="8">
    <source>
        <dbReference type="ARBA" id="ARBA00022670"/>
    </source>
</evidence>
<evidence type="ECO:0000256" key="3">
    <source>
        <dbReference type="ARBA" id="ARBA00010819"/>
    </source>
</evidence>
<dbReference type="SMART" id="SM00940">
    <property type="entry name" value="PepX_N"/>
    <property type="match status" value="1"/>
</dbReference>
<evidence type="ECO:0000256" key="9">
    <source>
        <dbReference type="ARBA" id="ARBA00022801"/>
    </source>
</evidence>
<evidence type="ECO:0000256" key="2">
    <source>
        <dbReference type="ARBA" id="ARBA00003997"/>
    </source>
</evidence>
<dbReference type="Gene3D" id="1.10.246.70">
    <property type="match status" value="1"/>
</dbReference>
<dbReference type="PATRIC" id="fig|1423808.3.peg.1568"/>
<dbReference type="NCBIfam" id="NF003781">
    <property type="entry name" value="PRK05371.1-2"/>
    <property type="match status" value="1"/>
</dbReference>
<dbReference type="OrthoDB" id="319764at2"/>
<keyword evidence="10" id="KW-0720">Serine protease</keyword>
<comment type="caution">
    <text evidence="15">The sequence shown here is derived from an EMBL/GenBank/DDBJ whole genome shotgun (WGS) entry which is preliminary data.</text>
</comment>
<evidence type="ECO:0000313" key="15">
    <source>
        <dbReference type="EMBL" id="KRK86961.1"/>
    </source>
</evidence>
<dbReference type="RefSeq" id="WP_057826341.1">
    <property type="nucleotide sequence ID" value="NZ_AZEA01000029.1"/>
</dbReference>
<feature type="domain" description="X-Prolyl dipeptidyl aminopeptidase PepX N-terminal" evidence="14">
    <location>
        <begin position="1"/>
        <end position="158"/>
    </location>
</feature>
<keyword evidence="7" id="KW-0031">Aminopeptidase</keyword>
<dbReference type="GO" id="GO:0008236">
    <property type="term" value="F:serine-type peptidase activity"/>
    <property type="evidence" value="ECO:0007669"/>
    <property type="project" value="UniProtKB-KW"/>
</dbReference>
<reference evidence="15 16" key="1">
    <citation type="journal article" date="2015" name="Genome Announc.">
        <title>Expanding the biotechnology potential of lactobacilli through comparative genomics of 213 strains and associated genera.</title>
        <authorList>
            <person name="Sun Z."/>
            <person name="Harris H.M."/>
            <person name="McCann A."/>
            <person name="Guo C."/>
            <person name="Argimon S."/>
            <person name="Zhang W."/>
            <person name="Yang X."/>
            <person name="Jeffery I.B."/>
            <person name="Cooney J.C."/>
            <person name="Kagawa T.F."/>
            <person name="Liu W."/>
            <person name="Song Y."/>
            <person name="Salvetti E."/>
            <person name="Wrobel A."/>
            <person name="Rasinkangas P."/>
            <person name="Parkhill J."/>
            <person name="Rea M.C."/>
            <person name="O'Sullivan O."/>
            <person name="Ritari J."/>
            <person name="Douillard F.P."/>
            <person name="Paul Ross R."/>
            <person name="Yang R."/>
            <person name="Briner A.E."/>
            <person name="Felis G.E."/>
            <person name="de Vos W.M."/>
            <person name="Barrangou R."/>
            <person name="Klaenhammer T.R."/>
            <person name="Caufield P.W."/>
            <person name="Cui Y."/>
            <person name="Zhang H."/>
            <person name="O'Toole P.W."/>
        </authorList>
    </citation>
    <scope>NUCLEOTIDE SEQUENCE [LARGE SCALE GENOMIC DNA]</scope>
    <source>
        <strain evidence="15 16">DSM 19904</strain>
    </source>
</reference>
<evidence type="ECO:0000313" key="16">
    <source>
        <dbReference type="Proteomes" id="UP000051581"/>
    </source>
</evidence>
<evidence type="ECO:0000256" key="10">
    <source>
        <dbReference type="ARBA" id="ARBA00022825"/>
    </source>
</evidence>
<comment type="function">
    <text evidence="2">Removes N-terminal dipeptides sequentially from polypeptides having unsubstituted N-termini provided that the penultimate residue is proline.</text>
</comment>
<sequence>MKINQFAYIPTDHQTILQELKDTRFLDEDNLHIQYPRQLLRDLLVRLYSMHANLSTRLEKISGLLATPTENANTYTNKPGSVDKSAFYNVGLQLLGFLNDLDFSVNDPLKAMKQIGLPIMDAPEQLNRDQVIDAWYRLLNTRNKYGQLLIDYLAGKGYYQQFLKNPTFKKPLFFNGKAQAVFDTSRLVRETVYVESSLDTDHDGRRDLLKANIIRPAETNAGFKAPVIFTADPYSEGMNVKWAEKYAHDNSRPLKHKQPNNLTYADVEFHYQKVDLPAPRTIKGKTNQAGETFTKLWSYSLNDYFLARGFAVVYSGGIGTRDSDGLRTTGTRAETLSATAIIEWLHGDRTAFTNRTDQIAIKAWWSSGSVGMTGRSYLGTLSTAAAFTGVDGLKTSIVEAGLSNYYDYYRENGLVVAPDGDDADALAEYTFSRQQSAADYAQIKDQWLAHLRQMKIDQDHDSGSFNSFWDARRTEKVNHTKADMLLVHGLNDWNVKTSQVWNSRNRLKTRPITQKLILHQGQHEYLNNFRSFDYTDIVNLWLTNKLFNINNQVNEHLADVIVQDNAQPETWTAYPDWGGSESESTIYPLNDLINLNENTIFPDQLPEDDYKVYSNDLKKWHHDLYSRDGSQMDSHCIRLLTKRLNEDLVIDGRPSISLRVATNQEFGMISVALVDYGKARRLTESPQTIDSMRILQGYHWRKDDLKEFLPQKTETDFKRITQAHMNMQNRNNSYKVDELNAMTFYRLDFPFQPTVWRLLKGHQLGIVIYASDMEYTVHGNQDVYYTVDLKKSHLNIPKLK</sequence>
<evidence type="ECO:0000256" key="4">
    <source>
        <dbReference type="ARBA" id="ARBA00011738"/>
    </source>
</evidence>
<dbReference type="Gene3D" id="3.40.50.1820">
    <property type="entry name" value="alpha/beta hydrolase"/>
    <property type="match status" value="1"/>
</dbReference>
<comment type="subunit">
    <text evidence="4">Homodimer.</text>
</comment>
<gene>
    <name evidence="15" type="ORF">FD17_GL001546</name>
</gene>
<comment type="similarity">
    <text evidence="3">Belongs to the peptidase S15 family.</text>
</comment>
<protein>
    <recommendedName>
        <fullName evidence="6">Xaa-Pro dipeptidyl-peptidase</fullName>
        <ecNumber evidence="5">3.4.14.11</ecNumber>
    </recommendedName>
    <alternativeName>
        <fullName evidence="12">X-Pro dipeptidyl-peptidase</fullName>
    </alternativeName>
    <alternativeName>
        <fullName evidence="11">X-prolyl-dipeptidyl aminopeptidase</fullName>
    </alternativeName>
</protein>
<dbReference type="EMBL" id="AZEA01000029">
    <property type="protein sequence ID" value="KRK86961.1"/>
    <property type="molecule type" value="Genomic_DNA"/>
</dbReference>
<dbReference type="InterPro" id="IPR036313">
    <property type="entry name" value="PepX_N_dom_sf"/>
</dbReference>
<feature type="domain" description="Xaa-Pro dipeptidyl-peptidase C-terminal" evidence="13">
    <location>
        <begin position="539"/>
        <end position="795"/>
    </location>
</feature>
<organism evidence="15 16">
    <name type="scientific">Lentilactobacillus sunkii DSM 19904</name>
    <dbReference type="NCBI Taxonomy" id="1423808"/>
    <lineage>
        <taxon>Bacteria</taxon>
        <taxon>Bacillati</taxon>
        <taxon>Bacillota</taxon>
        <taxon>Bacilli</taxon>
        <taxon>Lactobacillales</taxon>
        <taxon>Lactobacillaceae</taxon>
        <taxon>Lentilactobacillus</taxon>
    </lineage>
</organism>
<dbReference type="SMART" id="SM00939">
    <property type="entry name" value="PepX_C"/>
    <property type="match status" value="1"/>
</dbReference>
<dbReference type="AlphaFoldDB" id="A0A0R1L2I8"/>
<evidence type="ECO:0000256" key="5">
    <source>
        <dbReference type="ARBA" id="ARBA00012463"/>
    </source>
</evidence>
<evidence type="ECO:0000256" key="7">
    <source>
        <dbReference type="ARBA" id="ARBA00022438"/>
    </source>
</evidence>
<comment type="catalytic activity">
    <reaction evidence="1">
        <text>Hydrolyzes Xaa-Pro-|- bonds to release unblocked, N-terminal dipeptides from substrates including Ala-Pro-|-p-nitroanilide and (sequentially) Tyr-Pro-|-Phe-Pro-|-Gly-Pro-|-Ile.</text>
        <dbReference type="EC" id="3.4.14.11"/>
    </reaction>
</comment>
<dbReference type="InterPro" id="IPR000383">
    <property type="entry name" value="Xaa-Pro-like_dom"/>
</dbReference>